<reference evidence="4" key="2">
    <citation type="journal article" date="2018" name="ISME J.">
        <title>A dynamic microbial community with high functional redundancy inhabits the cold, oxic subseafloor aquifer.</title>
        <authorList>
            <person name="Tully B.J."/>
            <person name="Wheat C.G."/>
            <person name="Glazer B.T."/>
            <person name="Huber J.A."/>
        </authorList>
    </citation>
    <scope>NUCLEOTIDE SEQUENCE</scope>
    <source>
        <strain evidence="4">NORP83</strain>
    </source>
</reference>
<name>A0A2A4Z0Q2_9PROT</name>
<dbReference type="Pfam" id="PF00440">
    <property type="entry name" value="TetR_N"/>
    <property type="match status" value="1"/>
</dbReference>
<proteinExistence type="predicted"/>
<reference key="1">
    <citation type="submission" date="2017-08" db="EMBL/GenBank/DDBJ databases">
        <title>A dynamic microbial community with high functional redundancy inhabits the cold, oxic subseafloor aquifer.</title>
        <authorList>
            <person name="Tully B.J."/>
            <person name="Wheat C.G."/>
            <person name="Glazer B.T."/>
            <person name="Huber J.A."/>
        </authorList>
    </citation>
    <scope>NUCLEOTIDE SEQUENCE [LARGE SCALE GENOMIC DNA]</scope>
</reference>
<dbReference type="PANTHER" id="PTHR43479">
    <property type="entry name" value="ACREF/ENVCD OPERON REPRESSOR-RELATED"/>
    <property type="match status" value="1"/>
</dbReference>
<feature type="DNA-binding region" description="H-T-H motif" evidence="2">
    <location>
        <begin position="32"/>
        <end position="51"/>
    </location>
</feature>
<dbReference type="Gene3D" id="1.10.357.10">
    <property type="entry name" value="Tetracycline Repressor, domain 2"/>
    <property type="match status" value="1"/>
</dbReference>
<dbReference type="InterPro" id="IPR041478">
    <property type="entry name" value="TetR_C_27"/>
</dbReference>
<dbReference type="PANTHER" id="PTHR43479:SF11">
    <property type="entry name" value="ACREF_ENVCD OPERON REPRESSOR-RELATED"/>
    <property type="match status" value="1"/>
</dbReference>
<dbReference type="SUPFAM" id="SSF46689">
    <property type="entry name" value="Homeodomain-like"/>
    <property type="match status" value="1"/>
</dbReference>
<evidence type="ECO:0000256" key="2">
    <source>
        <dbReference type="PROSITE-ProRule" id="PRU00335"/>
    </source>
</evidence>
<evidence type="ECO:0000259" key="3">
    <source>
        <dbReference type="PROSITE" id="PS50977"/>
    </source>
</evidence>
<dbReference type="EMBL" id="NVUS01000011">
    <property type="protein sequence ID" value="PCJ00542.1"/>
    <property type="molecule type" value="Genomic_DNA"/>
</dbReference>
<feature type="domain" description="HTH tetR-type" evidence="3">
    <location>
        <begin position="9"/>
        <end position="69"/>
    </location>
</feature>
<evidence type="ECO:0000256" key="1">
    <source>
        <dbReference type="ARBA" id="ARBA00023125"/>
    </source>
</evidence>
<gene>
    <name evidence="4" type="ORF">COB13_09555</name>
</gene>
<sequence length="197" mass="22181">MPRTGLTPQQISDAAIELATKRIKRDGFKKVRLIDIARDLDISHAALYAHFTNKDDLLDSVTAKWIAEIDVALQKICDENADPIDAIYKWFLCLYQRKHSRVVGEPELFEGFDVAASNKKPFIKKHLNSMHSQMSILVGRAMENKQFKLQSADLVAGLLIEATCGFHHPNIVADHSGEERIPKLNALLDVMITGLKY</sequence>
<comment type="caution">
    <text evidence="4">The sequence shown here is derived from an EMBL/GenBank/DDBJ whole genome shotgun (WGS) entry which is preliminary data.</text>
</comment>
<organism evidence="4">
    <name type="scientific">OCS116 cluster bacterium</name>
    <dbReference type="NCBI Taxonomy" id="2030921"/>
    <lineage>
        <taxon>Bacteria</taxon>
        <taxon>Pseudomonadati</taxon>
        <taxon>Pseudomonadota</taxon>
        <taxon>Alphaproteobacteria</taxon>
        <taxon>OCS116 cluster</taxon>
    </lineage>
</organism>
<protein>
    <submittedName>
        <fullName evidence="4">AcrR family transcriptional regulator</fullName>
    </submittedName>
</protein>
<dbReference type="Pfam" id="PF17935">
    <property type="entry name" value="TetR_C_27"/>
    <property type="match status" value="1"/>
</dbReference>
<accession>A0A2A4Z0Q2</accession>
<dbReference type="InterPro" id="IPR050624">
    <property type="entry name" value="HTH-type_Tx_Regulator"/>
</dbReference>
<dbReference type="InterPro" id="IPR009057">
    <property type="entry name" value="Homeodomain-like_sf"/>
</dbReference>
<dbReference type="PROSITE" id="PS50977">
    <property type="entry name" value="HTH_TETR_2"/>
    <property type="match status" value="1"/>
</dbReference>
<dbReference type="GO" id="GO:0003677">
    <property type="term" value="F:DNA binding"/>
    <property type="evidence" value="ECO:0007669"/>
    <property type="project" value="UniProtKB-UniRule"/>
</dbReference>
<dbReference type="InterPro" id="IPR001647">
    <property type="entry name" value="HTH_TetR"/>
</dbReference>
<keyword evidence="1 2" id="KW-0238">DNA-binding</keyword>
<evidence type="ECO:0000313" key="4">
    <source>
        <dbReference type="EMBL" id="PCJ00542.1"/>
    </source>
</evidence>
<dbReference type="AlphaFoldDB" id="A0A2A4Z0Q2"/>